<evidence type="ECO:0000313" key="2">
    <source>
        <dbReference type="Proteomes" id="UP000198558"/>
    </source>
</evidence>
<dbReference type="Proteomes" id="UP000198558">
    <property type="component" value="Unassembled WGS sequence"/>
</dbReference>
<sequence>MHKDDELFLDGLIESVNNKSRYKDLSYKSVNTAWKSDIFKDVKFLALENQIALNQQFRKIYTIFNNLSKMSVSDIQKEYCKNKSFAKCYPLDAIEADAKYKELFKQIIDALKDKNKEIKPKEEN</sequence>
<keyword evidence="2" id="KW-1185">Reference proteome</keyword>
<dbReference type="EMBL" id="FOIN01000001">
    <property type="protein sequence ID" value="SET06743.1"/>
    <property type="molecule type" value="Genomic_DNA"/>
</dbReference>
<dbReference type="GeneID" id="78287181"/>
<protein>
    <submittedName>
        <fullName evidence="1">Uncharacterized protein</fullName>
    </submittedName>
</protein>
<gene>
    <name evidence="1" type="ORF">SAMN04489758_101137</name>
</gene>
<name>A0A1I0BIJ9_9FIRM</name>
<dbReference type="RefSeq" id="WP_092351448.1">
    <property type="nucleotide sequence ID" value="NZ_FOIN01000001.1"/>
</dbReference>
<reference evidence="2" key="1">
    <citation type="submission" date="2016-10" db="EMBL/GenBank/DDBJ databases">
        <authorList>
            <person name="Varghese N."/>
            <person name="Submissions S."/>
        </authorList>
    </citation>
    <scope>NUCLEOTIDE SEQUENCE [LARGE SCALE GENOMIC DNA]</scope>
    <source>
        <strain evidence="2">DSM 1551</strain>
    </source>
</reference>
<dbReference type="AlphaFoldDB" id="A0A1I0BIJ9"/>
<proteinExistence type="predicted"/>
<accession>A0A1I0BIJ9</accession>
<organism evidence="1 2">
    <name type="scientific">Thomasclavelia cocleata</name>
    <dbReference type="NCBI Taxonomy" id="69824"/>
    <lineage>
        <taxon>Bacteria</taxon>
        <taxon>Bacillati</taxon>
        <taxon>Bacillota</taxon>
        <taxon>Erysipelotrichia</taxon>
        <taxon>Erysipelotrichales</taxon>
        <taxon>Coprobacillaceae</taxon>
        <taxon>Thomasclavelia</taxon>
    </lineage>
</organism>
<evidence type="ECO:0000313" key="1">
    <source>
        <dbReference type="EMBL" id="SET06743.1"/>
    </source>
</evidence>